<feature type="compositionally biased region" description="Low complexity" evidence="1">
    <location>
        <begin position="147"/>
        <end position="162"/>
    </location>
</feature>
<evidence type="ECO:0000313" key="2">
    <source>
        <dbReference type="EMBL" id="PSS25388.1"/>
    </source>
</evidence>
<feature type="compositionally biased region" description="Polar residues" evidence="1">
    <location>
        <begin position="163"/>
        <end position="183"/>
    </location>
</feature>
<feature type="region of interest" description="Disordered" evidence="1">
    <location>
        <begin position="145"/>
        <end position="183"/>
    </location>
</feature>
<sequence>MFDVDWVDPTRETVGQRKSRKDQQSNGFSRSSSIRSSRSSDSISNPQKPSLLRLFSSKKPDTGRAASNSKLAFQGNESNHKSSKRMSTYTVTSDTSIQEMPKLTVAASRRSANANDFFAGPPYNAGSDRSDPSDVSVFSGWTGRTATTESSWGSVSSPSSTSKGQTHIVQKLSRNSRVTRSTEVTVSSNESICAAEKTSTIVHISAEGTMPVHLHDSPFQRSPSTPISPRSPAPLTFEFPIPKSSSSDEASPAAPENKDLRQSIGWPMTTRRRADAWQPPEAWECQSDGNIPRPPQPGAVSGSTRRSREKKASPPSSEFLHVQKSIRKMDAASPKIVLERLREEWDGVADASVYRELELEKQLWMLSTLRSLSKKQDAVAQSTLVPSTPGTKVLSLYENHASASFLSVLSPAPEVHHISPTPLSPKSYHNIYPLTIPGPTPHVPYASNIFTSIHAFSLPALLPASSLPTILKECHRTLALPSPTLPPPTLHLTILDPGPLPSTLGPRLRAWLDTHLILNLERQFRCINPSRLFPIWLSDARLRAQGSTITSVRFLASPGDQSFVIVDHGEQRRRDDTRAELKSVLGRMLWREMWGAYVEGRSWWWEDVGIVEECERMGTCWEYAVIEAVKEV</sequence>
<dbReference type="OrthoDB" id="3902588at2759"/>
<reference evidence="2 3" key="1">
    <citation type="journal article" date="2018" name="New Phytol.">
        <title>Comparative genomics and transcriptomics depict ericoid mycorrhizal fungi as versatile saprotrophs and plant mutualists.</title>
        <authorList>
            <person name="Martino E."/>
            <person name="Morin E."/>
            <person name="Grelet G.A."/>
            <person name="Kuo A."/>
            <person name="Kohler A."/>
            <person name="Daghino S."/>
            <person name="Barry K.W."/>
            <person name="Cichocki N."/>
            <person name="Clum A."/>
            <person name="Dockter R.B."/>
            <person name="Hainaut M."/>
            <person name="Kuo R.C."/>
            <person name="LaButti K."/>
            <person name="Lindahl B.D."/>
            <person name="Lindquist E.A."/>
            <person name="Lipzen A."/>
            <person name="Khouja H.R."/>
            <person name="Magnuson J."/>
            <person name="Murat C."/>
            <person name="Ohm R.A."/>
            <person name="Singer S.W."/>
            <person name="Spatafora J.W."/>
            <person name="Wang M."/>
            <person name="Veneault-Fourrey C."/>
            <person name="Henrissat B."/>
            <person name="Grigoriev I.V."/>
            <person name="Martin F.M."/>
            <person name="Perotto S."/>
        </authorList>
    </citation>
    <scope>NUCLEOTIDE SEQUENCE [LARGE SCALE GENOMIC DNA]</scope>
    <source>
        <strain evidence="2 3">ATCC 22711</strain>
    </source>
</reference>
<dbReference type="EMBL" id="KZ679007">
    <property type="protein sequence ID" value="PSS25388.1"/>
    <property type="molecule type" value="Genomic_DNA"/>
</dbReference>
<accession>A0A2T3BAR2</accession>
<keyword evidence="3" id="KW-1185">Reference proteome</keyword>
<feature type="compositionally biased region" description="Low complexity" evidence="1">
    <location>
        <begin position="29"/>
        <end position="44"/>
    </location>
</feature>
<proteinExistence type="predicted"/>
<feature type="region of interest" description="Disordered" evidence="1">
    <location>
        <begin position="1"/>
        <end position="95"/>
    </location>
</feature>
<feature type="compositionally biased region" description="Polar residues" evidence="1">
    <location>
        <begin position="85"/>
        <end position="95"/>
    </location>
</feature>
<dbReference type="AlphaFoldDB" id="A0A2T3BAR2"/>
<evidence type="ECO:0000256" key="1">
    <source>
        <dbReference type="SAM" id="MobiDB-lite"/>
    </source>
</evidence>
<evidence type="ECO:0000313" key="3">
    <source>
        <dbReference type="Proteomes" id="UP000241818"/>
    </source>
</evidence>
<name>A0A2T3BAR2_AMORE</name>
<gene>
    <name evidence="2" type="ORF">M430DRAFT_39482</name>
</gene>
<dbReference type="GeneID" id="36575396"/>
<feature type="compositionally biased region" description="Low complexity" evidence="1">
    <location>
        <begin position="222"/>
        <end position="234"/>
    </location>
</feature>
<dbReference type="RefSeq" id="XP_024723987.1">
    <property type="nucleotide sequence ID" value="XM_024867315.1"/>
</dbReference>
<organism evidence="2 3">
    <name type="scientific">Amorphotheca resinae ATCC 22711</name>
    <dbReference type="NCBI Taxonomy" id="857342"/>
    <lineage>
        <taxon>Eukaryota</taxon>
        <taxon>Fungi</taxon>
        <taxon>Dikarya</taxon>
        <taxon>Ascomycota</taxon>
        <taxon>Pezizomycotina</taxon>
        <taxon>Leotiomycetes</taxon>
        <taxon>Helotiales</taxon>
        <taxon>Amorphothecaceae</taxon>
        <taxon>Amorphotheca</taxon>
    </lineage>
</organism>
<feature type="compositionally biased region" description="Low complexity" evidence="1">
    <location>
        <begin position="244"/>
        <end position="255"/>
    </location>
</feature>
<dbReference type="Proteomes" id="UP000241818">
    <property type="component" value="Unassembled WGS sequence"/>
</dbReference>
<feature type="compositionally biased region" description="Polar residues" evidence="1">
    <location>
        <begin position="65"/>
        <end position="77"/>
    </location>
</feature>
<protein>
    <submittedName>
        <fullName evidence="2">Uncharacterized protein</fullName>
    </submittedName>
</protein>
<dbReference type="InParanoid" id="A0A2T3BAR2"/>
<feature type="region of interest" description="Disordered" evidence="1">
    <location>
        <begin position="212"/>
        <end position="322"/>
    </location>
</feature>